<evidence type="ECO:0000313" key="2">
    <source>
        <dbReference type="EMBL" id="WAR20947.1"/>
    </source>
</evidence>
<evidence type="ECO:0008006" key="4">
    <source>
        <dbReference type="Google" id="ProtNLM"/>
    </source>
</evidence>
<proteinExistence type="predicted"/>
<name>A0ABY7FFP1_MYAAR</name>
<reference evidence="2" key="1">
    <citation type="submission" date="2022-11" db="EMBL/GenBank/DDBJ databases">
        <title>Centuries of genome instability and evolution in soft-shell clam transmissible cancer (bioRxiv).</title>
        <authorList>
            <person name="Hart S.F.M."/>
            <person name="Yonemitsu M.A."/>
            <person name="Giersch R.M."/>
            <person name="Beal B.F."/>
            <person name="Arriagada G."/>
            <person name="Davis B.W."/>
            <person name="Ostrander E.A."/>
            <person name="Goff S.P."/>
            <person name="Metzger M.J."/>
        </authorList>
    </citation>
    <scope>NUCLEOTIDE SEQUENCE</scope>
    <source>
        <strain evidence="2">MELC-2E11</strain>
        <tissue evidence="2">Siphon/mantle</tissue>
    </source>
</reference>
<dbReference type="Gene3D" id="3.30.420.10">
    <property type="entry name" value="Ribonuclease H-like superfamily/Ribonuclease H"/>
    <property type="match status" value="1"/>
</dbReference>
<accession>A0ABY7FFP1</accession>
<feature type="compositionally biased region" description="Basic and acidic residues" evidence="1">
    <location>
        <begin position="1"/>
        <end position="20"/>
    </location>
</feature>
<protein>
    <recommendedName>
        <fullName evidence="4">LAGLIDADG homing endonuclease</fullName>
    </recommendedName>
</protein>
<keyword evidence="3" id="KW-1185">Reference proteome</keyword>
<dbReference type="InterPro" id="IPR036397">
    <property type="entry name" value="RNaseH_sf"/>
</dbReference>
<dbReference type="Proteomes" id="UP001164746">
    <property type="component" value="Chromosome 12"/>
</dbReference>
<feature type="non-terminal residue" evidence="2">
    <location>
        <position position="1"/>
    </location>
</feature>
<evidence type="ECO:0000256" key="1">
    <source>
        <dbReference type="SAM" id="MobiDB-lite"/>
    </source>
</evidence>
<gene>
    <name evidence="2" type="ORF">MAR_014921</name>
</gene>
<organism evidence="2 3">
    <name type="scientific">Mya arenaria</name>
    <name type="common">Soft-shell clam</name>
    <dbReference type="NCBI Taxonomy" id="6604"/>
    <lineage>
        <taxon>Eukaryota</taxon>
        <taxon>Metazoa</taxon>
        <taxon>Spiralia</taxon>
        <taxon>Lophotrochozoa</taxon>
        <taxon>Mollusca</taxon>
        <taxon>Bivalvia</taxon>
        <taxon>Autobranchia</taxon>
        <taxon>Heteroconchia</taxon>
        <taxon>Euheterodonta</taxon>
        <taxon>Imparidentia</taxon>
        <taxon>Neoheterodontei</taxon>
        <taxon>Myida</taxon>
        <taxon>Myoidea</taxon>
        <taxon>Myidae</taxon>
        <taxon>Mya</taxon>
    </lineage>
</organism>
<dbReference type="EMBL" id="CP111023">
    <property type="protein sequence ID" value="WAR20947.1"/>
    <property type="molecule type" value="Genomic_DNA"/>
</dbReference>
<evidence type="ECO:0000313" key="3">
    <source>
        <dbReference type="Proteomes" id="UP001164746"/>
    </source>
</evidence>
<feature type="region of interest" description="Disordered" evidence="1">
    <location>
        <begin position="1"/>
        <end position="28"/>
    </location>
</feature>
<sequence length="208" mass="23617">MNTDRRKDGLKTDMNSDRRRNGLKSDMGSYHGCNVLKLGMNTEHRRKGLKSGMNSDHKRNSLKYNYVTSIEVTWIYKKKNLVCRGKQIKYGVKSALVSVEAAVSGMIWGCLTYKGVGNLEAVEENIDCEKFKDCIAKDFPEGDYIFPEANASENASTSTTERENEYSIFSAPDINIIENVCRTIKIKPKKKKLVITSKHHLIVEIMKI</sequence>